<evidence type="ECO:0000259" key="4">
    <source>
        <dbReference type="PROSITE" id="PS50835"/>
    </source>
</evidence>
<protein>
    <recommendedName>
        <fullName evidence="4">Ig-like domain-containing protein</fullName>
    </recommendedName>
</protein>
<keyword evidence="3" id="KW-0472">Membrane</keyword>
<dbReference type="PANTHER" id="PTHR36507:SF1">
    <property type="entry name" value="BLL1555 PROTEIN"/>
    <property type="match status" value="1"/>
</dbReference>
<organism evidence="5">
    <name type="scientific">marine sediment metagenome</name>
    <dbReference type="NCBI Taxonomy" id="412755"/>
    <lineage>
        <taxon>unclassified sequences</taxon>
        <taxon>metagenomes</taxon>
        <taxon>ecological metagenomes</taxon>
    </lineage>
</organism>
<dbReference type="InterPro" id="IPR007110">
    <property type="entry name" value="Ig-like_dom"/>
</dbReference>
<dbReference type="AlphaFoldDB" id="A0A0F9IB46"/>
<evidence type="ECO:0000256" key="1">
    <source>
        <dbReference type="ARBA" id="ARBA00022723"/>
    </source>
</evidence>
<comment type="caution">
    <text evidence="5">The sequence shown here is derived from an EMBL/GenBank/DDBJ whole genome shotgun (WGS) entry which is preliminary data.</text>
</comment>
<dbReference type="PANTHER" id="PTHR36507">
    <property type="entry name" value="BLL1555 PROTEIN"/>
    <property type="match status" value="1"/>
</dbReference>
<dbReference type="GO" id="GO:0009055">
    <property type="term" value="F:electron transfer activity"/>
    <property type="evidence" value="ECO:0007669"/>
    <property type="project" value="InterPro"/>
</dbReference>
<evidence type="ECO:0000313" key="5">
    <source>
        <dbReference type="EMBL" id="KKM16959.1"/>
    </source>
</evidence>
<feature type="domain" description="Ig-like" evidence="4">
    <location>
        <begin position="217"/>
        <end position="328"/>
    </location>
</feature>
<keyword evidence="3" id="KW-1133">Transmembrane helix</keyword>
<dbReference type="SUPFAM" id="SSF49503">
    <property type="entry name" value="Cupredoxins"/>
    <property type="match status" value="2"/>
</dbReference>
<keyword evidence="3" id="KW-0812">Transmembrane</keyword>
<name>A0A0F9IB46_9ZZZZ</name>
<dbReference type="PROSITE" id="PS50835">
    <property type="entry name" value="IG_LIKE"/>
    <property type="match status" value="1"/>
</dbReference>
<accession>A0A0F9IB46</accession>
<feature type="transmembrane region" description="Helical" evidence="3">
    <location>
        <begin position="29"/>
        <end position="50"/>
    </location>
</feature>
<reference evidence="5" key="1">
    <citation type="journal article" date="2015" name="Nature">
        <title>Complex archaea that bridge the gap between prokaryotes and eukaryotes.</title>
        <authorList>
            <person name="Spang A."/>
            <person name="Saw J.H."/>
            <person name="Jorgensen S.L."/>
            <person name="Zaremba-Niedzwiedzka K."/>
            <person name="Martijn J."/>
            <person name="Lind A.E."/>
            <person name="van Eijk R."/>
            <person name="Schleper C."/>
            <person name="Guy L."/>
            <person name="Ettema T.J."/>
        </authorList>
    </citation>
    <scope>NUCLEOTIDE SEQUENCE</scope>
</reference>
<keyword evidence="1" id="KW-0479">Metal-binding</keyword>
<dbReference type="InterPro" id="IPR052721">
    <property type="entry name" value="ET_Amicyanin"/>
</dbReference>
<evidence type="ECO:0000256" key="2">
    <source>
        <dbReference type="ARBA" id="ARBA00023008"/>
    </source>
</evidence>
<dbReference type="InterPro" id="IPR000923">
    <property type="entry name" value="BlueCu_1"/>
</dbReference>
<dbReference type="GO" id="GO:0005507">
    <property type="term" value="F:copper ion binding"/>
    <property type="evidence" value="ECO:0007669"/>
    <property type="project" value="InterPro"/>
</dbReference>
<dbReference type="InterPro" id="IPR008972">
    <property type="entry name" value="Cupredoxin"/>
</dbReference>
<sequence>MSQTETEHPKGKLEPIIFRTSGERTAKMMAIMLGICVVGGAIFFGMWDYWISSPAPVVIMRSAAEPEAPAVVATGVEIPTSLSFIESSDFRTLAFNALPGDPENNPTINVEVGDKIIFDVVNDGKSFHAFGVTAQDEGFSGIITGSQIASASNPLKPGEGGTSEFIPAEERVYYYICTVPGHREQGMVGKIIVGDVSDEPSAQMITPEPELMAEPEPAITVSPPKAMGPFTGTISVPEGSGVPGCDETSECYLPSQVTINAGETVTWSNDDTAAHTVTSGTPSDGPDGTFDSSLFMAGTTFEHTFDEAGTYDYFCMVHPWMIGTVQVN</sequence>
<evidence type="ECO:0000256" key="3">
    <source>
        <dbReference type="SAM" id="Phobius"/>
    </source>
</evidence>
<gene>
    <name evidence="5" type="ORF">LCGC14_1680570</name>
</gene>
<dbReference type="EMBL" id="LAZR01014558">
    <property type="protein sequence ID" value="KKM16959.1"/>
    <property type="molecule type" value="Genomic_DNA"/>
</dbReference>
<proteinExistence type="predicted"/>
<keyword evidence="2" id="KW-0186">Copper</keyword>
<dbReference type="Gene3D" id="2.60.40.420">
    <property type="entry name" value="Cupredoxins - blue copper proteins"/>
    <property type="match status" value="2"/>
</dbReference>
<dbReference type="Pfam" id="PF00127">
    <property type="entry name" value="Copper-bind"/>
    <property type="match status" value="2"/>
</dbReference>